<keyword evidence="1" id="KW-0812">Transmembrane</keyword>
<protein>
    <submittedName>
        <fullName evidence="4">Peptidoglycan glycosyltransferase</fullName>
    </submittedName>
</protein>
<dbReference type="SUPFAM" id="SSF56601">
    <property type="entry name" value="beta-lactamase/transpeptidase-like"/>
    <property type="match status" value="1"/>
</dbReference>
<dbReference type="STRING" id="1123281.SAMN02745180_02239"/>
<keyword evidence="4" id="KW-0808">Transferase</keyword>
<dbReference type="RefSeq" id="WP_072744886.1">
    <property type="nucleotide sequence ID" value="NZ_FQXR01000012.1"/>
</dbReference>
<name>A0A1M5YJI2_9FIRM</name>
<reference evidence="4 5" key="1">
    <citation type="submission" date="2016-11" db="EMBL/GenBank/DDBJ databases">
        <authorList>
            <person name="Jaros S."/>
            <person name="Januszkiewicz K."/>
            <person name="Wedrychowicz H."/>
        </authorList>
    </citation>
    <scope>NUCLEOTIDE SEQUENCE [LARGE SCALE GENOMIC DNA]</scope>
    <source>
        <strain evidence="4 5">DSM 13106</strain>
    </source>
</reference>
<feature type="domain" description="Penicillin-binding protein transpeptidase" evidence="2">
    <location>
        <begin position="156"/>
        <end position="459"/>
    </location>
</feature>
<dbReference type="GO" id="GO:0008658">
    <property type="term" value="F:penicillin binding"/>
    <property type="evidence" value="ECO:0007669"/>
    <property type="project" value="InterPro"/>
</dbReference>
<dbReference type="InterPro" id="IPR054120">
    <property type="entry name" value="PBPA_dimer"/>
</dbReference>
<dbReference type="Pfam" id="PF00905">
    <property type="entry name" value="Transpeptidase"/>
    <property type="match status" value="1"/>
</dbReference>
<organism evidence="4 5">
    <name type="scientific">Sporanaerobacter acetigenes DSM 13106</name>
    <dbReference type="NCBI Taxonomy" id="1123281"/>
    <lineage>
        <taxon>Bacteria</taxon>
        <taxon>Bacillati</taxon>
        <taxon>Bacillota</taxon>
        <taxon>Tissierellia</taxon>
        <taxon>Tissierellales</taxon>
        <taxon>Sporanaerobacteraceae</taxon>
        <taxon>Sporanaerobacter</taxon>
    </lineage>
</organism>
<sequence>MNKELKRMIRVFTVVCILFVGLIVYLSYFQVFTASSIKSNSYNKRLWIDEENILRGMILDRNGKILAYSEKTEESSKRYYNYGSLYGHIIGYSYREYGKAGLEASYNNELLNLKENTTLNELKKIIDPNSEGNTLKLTIDHGLQEKANSFLKGKKGSIVVMNPKTGEIYAMVSQPNFNPSTLREDWKTIVEDPDSPFLNRATNGLYAPGSTFKVITAVASLESSNIDRNYNCTGSTKIDGYVLKDYGGKAHGNLNLEEALVKSCNSYFANMGLQVGKEKMGEVSEKFMLNKSVPFDLPVSKSISPYRENIGKTDIAAASIGQGKVLVTPLNMAMVASAIANGGDMVKPILVKEIISPDGSVIKTNYTEIISRATDGFTANEVKNMMVEVVKRGTGKGAGIKNVRVAGKTGTAENASGKTHAWFIGFAPADNPKVAISVVLENEGSTGGKSAAPIARDLMIDVLNKISE</sequence>
<dbReference type="InterPro" id="IPR050515">
    <property type="entry name" value="Beta-lactam/transpept"/>
</dbReference>
<feature type="domain" description="Penicillin binding protein A dimerisation" evidence="3">
    <location>
        <begin position="55"/>
        <end position="127"/>
    </location>
</feature>
<dbReference type="SUPFAM" id="SSF56519">
    <property type="entry name" value="Penicillin binding protein dimerisation domain"/>
    <property type="match status" value="1"/>
</dbReference>
<dbReference type="Proteomes" id="UP000184389">
    <property type="component" value="Unassembled WGS sequence"/>
</dbReference>
<evidence type="ECO:0000313" key="5">
    <source>
        <dbReference type="Proteomes" id="UP000184389"/>
    </source>
</evidence>
<dbReference type="GO" id="GO:0005886">
    <property type="term" value="C:plasma membrane"/>
    <property type="evidence" value="ECO:0007669"/>
    <property type="project" value="TreeGrafter"/>
</dbReference>
<evidence type="ECO:0000313" key="4">
    <source>
        <dbReference type="EMBL" id="SHI12112.1"/>
    </source>
</evidence>
<evidence type="ECO:0000259" key="3">
    <source>
        <dbReference type="Pfam" id="PF21922"/>
    </source>
</evidence>
<accession>A0A1M5YJI2</accession>
<dbReference type="Pfam" id="PF21922">
    <property type="entry name" value="PBP_dimer_2"/>
    <property type="match status" value="1"/>
</dbReference>
<feature type="transmembrane region" description="Helical" evidence="1">
    <location>
        <begin position="12"/>
        <end position="31"/>
    </location>
</feature>
<keyword evidence="5" id="KW-1185">Reference proteome</keyword>
<dbReference type="EMBL" id="FQXR01000012">
    <property type="protein sequence ID" value="SHI12112.1"/>
    <property type="molecule type" value="Genomic_DNA"/>
</dbReference>
<dbReference type="GO" id="GO:0071555">
    <property type="term" value="P:cell wall organization"/>
    <property type="evidence" value="ECO:0007669"/>
    <property type="project" value="TreeGrafter"/>
</dbReference>
<evidence type="ECO:0000259" key="2">
    <source>
        <dbReference type="Pfam" id="PF00905"/>
    </source>
</evidence>
<gene>
    <name evidence="4" type="ORF">SAMN02745180_02239</name>
</gene>
<evidence type="ECO:0000256" key="1">
    <source>
        <dbReference type="SAM" id="Phobius"/>
    </source>
</evidence>
<dbReference type="InterPro" id="IPR012338">
    <property type="entry name" value="Beta-lactam/transpept-like"/>
</dbReference>
<dbReference type="InterPro" id="IPR036138">
    <property type="entry name" value="PBP_dimer_sf"/>
</dbReference>
<proteinExistence type="predicted"/>
<keyword evidence="1" id="KW-1133">Transmembrane helix</keyword>
<dbReference type="GO" id="GO:0016740">
    <property type="term" value="F:transferase activity"/>
    <property type="evidence" value="ECO:0007669"/>
    <property type="project" value="UniProtKB-KW"/>
</dbReference>
<dbReference type="PANTHER" id="PTHR30627">
    <property type="entry name" value="PEPTIDOGLYCAN D,D-TRANSPEPTIDASE"/>
    <property type="match status" value="1"/>
</dbReference>
<dbReference type="PANTHER" id="PTHR30627:SF24">
    <property type="entry name" value="PENICILLIN-BINDING PROTEIN 4B"/>
    <property type="match status" value="1"/>
</dbReference>
<dbReference type="OrthoDB" id="9766847at2"/>
<dbReference type="Gene3D" id="3.40.710.10">
    <property type="entry name" value="DD-peptidase/beta-lactamase superfamily"/>
    <property type="match status" value="1"/>
</dbReference>
<dbReference type="Gene3D" id="3.90.1310.10">
    <property type="entry name" value="Penicillin-binding protein 2a (Domain 2)"/>
    <property type="match status" value="1"/>
</dbReference>
<dbReference type="AlphaFoldDB" id="A0A1M5YJI2"/>
<keyword evidence="1" id="KW-0472">Membrane</keyword>
<dbReference type="InterPro" id="IPR001460">
    <property type="entry name" value="PCN-bd_Tpept"/>
</dbReference>